<sequence length="114" mass="12881">MEGEVFACMERVASSPSPRRQGASERRLRTPPLPEVFGLDLYAGGVWAKFLWATHVLNLEFLESSVTTDQLYSSWLLGRHGRRISNCHIFPARCSDAYTASLFKCSQYHNLTGK</sequence>
<name>A0A5B7DVE9_PORTR</name>
<organism evidence="1 2">
    <name type="scientific">Portunus trituberculatus</name>
    <name type="common">Swimming crab</name>
    <name type="synonym">Neptunus trituberculatus</name>
    <dbReference type="NCBI Taxonomy" id="210409"/>
    <lineage>
        <taxon>Eukaryota</taxon>
        <taxon>Metazoa</taxon>
        <taxon>Ecdysozoa</taxon>
        <taxon>Arthropoda</taxon>
        <taxon>Crustacea</taxon>
        <taxon>Multicrustacea</taxon>
        <taxon>Malacostraca</taxon>
        <taxon>Eumalacostraca</taxon>
        <taxon>Eucarida</taxon>
        <taxon>Decapoda</taxon>
        <taxon>Pleocyemata</taxon>
        <taxon>Brachyura</taxon>
        <taxon>Eubrachyura</taxon>
        <taxon>Portunoidea</taxon>
        <taxon>Portunidae</taxon>
        <taxon>Portuninae</taxon>
        <taxon>Portunus</taxon>
    </lineage>
</organism>
<accession>A0A5B7DVE9</accession>
<dbReference type="Proteomes" id="UP000324222">
    <property type="component" value="Unassembled WGS sequence"/>
</dbReference>
<proteinExistence type="predicted"/>
<dbReference type="EMBL" id="VSRR010001393">
    <property type="protein sequence ID" value="MPC24943.1"/>
    <property type="molecule type" value="Genomic_DNA"/>
</dbReference>
<keyword evidence="2" id="KW-1185">Reference proteome</keyword>
<dbReference type="AlphaFoldDB" id="A0A5B7DVE9"/>
<evidence type="ECO:0000313" key="1">
    <source>
        <dbReference type="EMBL" id="MPC24943.1"/>
    </source>
</evidence>
<protein>
    <submittedName>
        <fullName evidence="1">Uncharacterized protein</fullName>
    </submittedName>
</protein>
<reference evidence="1 2" key="1">
    <citation type="submission" date="2019-05" db="EMBL/GenBank/DDBJ databases">
        <title>Another draft genome of Portunus trituberculatus and its Hox gene families provides insights of decapod evolution.</title>
        <authorList>
            <person name="Jeong J.-H."/>
            <person name="Song I."/>
            <person name="Kim S."/>
            <person name="Choi T."/>
            <person name="Kim D."/>
            <person name="Ryu S."/>
            <person name="Kim W."/>
        </authorList>
    </citation>
    <scope>NUCLEOTIDE SEQUENCE [LARGE SCALE GENOMIC DNA]</scope>
    <source>
        <tissue evidence="1">Muscle</tissue>
    </source>
</reference>
<evidence type="ECO:0000313" key="2">
    <source>
        <dbReference type="Proteomes" id="UP000324222"/>
    </source>
</evidence>
<gene>
    <name evidence="1" type="ORF">E2C01_018037</name>
</gene>
<comment type="caution">
    <text evidence="1">The sequence shown here is derived from an EMBL/GenBank/DDBJ whole genome shotgun (WGS) entry which is preliminary data.</text>
</comment>